<comment type="caution">
    <text evidence="1">The sequence shown here is derived from an EMBL/GenBank/DDBJ whole genome shotgun (WGS) entry which is preliminary data.</text>
</comment>
<gene>
    <name evidence="1" type="ORF">EFY79_16165</name>
</gene>
<dbReference type="EMBL" id="RJJR01000014">
    <property type="protein sequence ID" value="RNI34232.1"/>
    <property type="molecule type" value="Genomic_DNA"/>
</dbReference>
<protein>
    <submittedName>
        <fullName evidence="1">Uncharacterized protein</fullName>
    </submittedName>
</protein>
<dbReference type="Proteomes" id="UP000267223">
    <property type="component" value="Unassembled WGS sequence"/>
</dbReference>
<dbReference type="OrthoDB" id="655382at2"/>
<organism evidence="1 2">
    <name type="scientific">Hanamia caeni</name>
    <dbReference type="NCBI Taxonomy" id="2294116"/>
    <lineage>
        <taxon>Bacteria</taxon>
        <taxon>Pseudomonadati</taxon>
        <taxon>Bacteroidota</taxon>
        <taxon>Chitinophagia</taxon>
        <taxon>Chitinophagales</taxon>
        <taxon>Chitinophagaceae</taxon>
        <taxon>Hanamia</taxon>
    </lineage>
</organism>
<keyword evidence="2" id="KW-1185">Reference proteome</keyword>
<reference evidence="1 2" key="1">
    <citation type="submission" date="2018-11" db="EMBL/GenBank/DDBJ databases">
        <title>Draft genome sequence of Ferruginibacter sp. BO-59.</title>
        <authorList>
            <person name="Im W.T."/>
        </authorList>
    </citation>
    <scope>NUCLEOTIDE SEQUENCE [LARGE SCALE GENOMIC DNA]</scope>
    <source>
        <strain evidence="1 2">BO-59</strain>
    </source>
</reference>
<dbReference type="AlphaFoldDB" id="A0A3M9N8U5"/>
<accession>A0A3M9N8U5</accession>
<sequence>MKISLLFFLFSTLFYCDNIFCQQLDKQSIADLQVSNAIELYDNYNSENAPLYTGEAYVFYTMRMEGSPYFKTGDFTTGWVSYKGRKYDSLKLLYDVTRNLLVTMYPNNIYFITIQNQFIDSFSLSGHKFISLEENHKENLYTSGFFDLLYNGNIRFLAKYSESLMTVIEGQVIVTKFMNRDRYYIHKDGLYYLVNNKKDVYRVFADKLHELKRMMRRNHVKLKRNNFETAMVKASAFYDQITH</sequence>
<evidence type="ECO:0000313" key="2">
    <source>
        <dbReference type="Proteomes" id="UP000267223"/>
    </source>
</evidence>
<evidence type="ECO:0000313" key="1">
    <source>
        <dbReference type="EMBL" id="RNI34232.1"/>
    </source>
</evidence>
<dbReference type="RefSeq" id="WP_123121773.1">
    <property type="nucleotide sequence ID" value="NZ_RJJR01000014.1"/>
</dbReference>
<name>A0A3M9N8U5_9BACT</name>
<proteinExistence type="predicted"/>